<evidence type="ECO:0000256" key="10">
    <source>
        <dbReference type="ARBA" id="ARBA00023141"/>
    </source>
</evidence>
<keyword evidence="8 12" id="KW-0808">Transferase</keyword>
<dbReference type="InterPro" id="IPR006264">
    <property type="entry name" value="EPSP_synthase"/>
</dbReference>
<dbReference type="FunFam" id="3.65.10.10:FF:000009">
    <property type="entry name" value="3-phosphoshikimate 1-carboxyvinyltransferase"/>
    <property type="match status" value="1"/>
</dbReference>
<dbReference type="EMBL" id="JABEZZ010000001">
    <property type="protein sequence ID" value="MBA0579107.1"/>
    <property type="molecule type" value="Genomic_DNA"/>
</dbReference>
<evidence type="ECO:0000256" key="6">
    <source>
        <dbReference type="ARBA" id="ARBA00022605"/>
    </source>
</evidence>
<dbReference type="GO" id="GO:0009073">
    <property type="term" value="P:aromatic amino acid family biosynthetic process"/>
    <property type="evidence" value="ECO:0007669"/>
    <property type="project" value="UniProtKB-UniRule"/>
</dbReference>
<dbReference type="Gene3D" id="3.65.10.10">
    <property type="entry name" value="Enolpyruvate transferase domain"/>
    <property type="match status" value="2"/>
</dbReference>
<proteinExistence type="inferred from homology"/>
<keyword evidence="6 12" id="KW-0028">Amino-acid biosynthesis</keyword>
<keyword evidence="9" id="KW-0809">Transit peptide</keyword>
<dbReference type="InterPro" id="IPR036968">
    <property type="entry name" value="Enolpyruvate_Tfrase_sf"/>
</dbReference>
<evidence type="ECO:0000256" key="2">
    <source>
        <dbReference type="ARBA" id="ARBA00004229"/>
    </source>
</evidence>
<comment type="similarity">
    <text evidence="4 12">Belongs to the EPSP synthase family.</text>
</comment>
<comment type="pathway">
    <text evidence="3 12">Metabolic intermediate biosynthesis; chorismate biosynthesis; chorismate from D-erythrose 4-phosphate and phosphoenolpyruvate: step 6/7.</text>
</comment>
<evidence type="ECO:0000256" key="3">
    <source>
        <dbReference type="ARBA" id="ARBA00004811"/>
    </source>
</evidence>
<feature type="non-terminal residue" evidence="14">
    <location>
        <position position="565"/>
    </location>
</feature>
<keyword evidence="7" id="KW-0934">Plastid</keyword>
<dbReference type="Pfam" id="PF00275">
    <property type="entry name" value="EPSP_synthase"/>
    <property type="match status" value="1"/>
</dbReference>
<dbReference type="EC" id="2.5.1.19" evidence="12"/>
<dbReference type="SUPFAM" id="SSF55205">
    <property type="entry name" value="EPT/RTPC-like"/>
    <property type="match status" value="1"/>
</dbReference>
<reference evidence="14 15" key="1">
    <citation type="journal article" date="2019" name="Genome Biol. Evol.">
        <title>Insights into the evolution of the New World diploid cottons (Gossypium, subgenus Houzingenia) based on genome sequencing.</title>
        <authorList>
            <person name="Grover C.E."/>
            <person name="Arick M.A. 2nd"/>
            <person name="Thrash A."/>
            <person name="Conover J.L."/>
            <person name="Sanders W.S."/>
            <person name="Peterson D.G."/>
            <person name="Frelichowski J.E."/>
            <person name="Scheffler J.A."/>
            <person name="Scheffler B.E."/>
            <person name="Wendel J.F."/>
        </authorList>
    </citation>
    <scope>NUCLEOTIDE SEQUENCE [LARGE SCALE GENOMIC DNA]</scope>
    <source>
        <strain evidence="14">8</strain>
        <tissue evidence="14">Leaf</tissue>
    </source>
</reference>
<evidence type="ECO:0000256" key="11">
    <source>
        <dbReference type="ARBA" id="ARBA00044633"/>
    </source>
</evidence>
<protein>
    <recommendedName>
        <fullName evidence="12">3-phosphoshikimate 1-carboxyvinyltransferase</fullName>
        <ecNumber evidence="12">2.5.1.19</ecNumber>
    </recommendedName>
</protein>
<comment type="catalytic activity">
    <reaction evidence="11">
        <text>3-phosphoshikimate + phosphoenolpyruvate = 5-O-(1-carboxyvinyl)-3-phosphoshikimate + phosphate</text>
        <dbReference type="Rhea" id="RHEA:21256"/>
        <dbReference type="ChEBI" id="CHEBI:43474"/>
        <dbReference type="ChEBI" id="CHEBI:57701"/>
        <dbReference type="ChEBI" id="CHEBI:58702"/>
        <dbReference type="ChEBI" id="CHEBI:145989"/>
        <dbReference type="EC" id="2.5.1.19"/>
    </reaction>
    <physiologicalReaction direction="left-to-right" evidence="11">
        <dbReference type="Rhea" id="RHEA:21257"/>
    </physiologicalReaction>
</comment>
<keyword evidence="5" id="KW-0150">Chloroplast</keyword>
<dbReference type="NCBIfam" id="TIGR01356">
    <property type="entry name" value="aroA"/>
    <property type="match status" value="1"/>
</dbReference>
<feature type="domain" description="Enolpyruvate transferase" evidence="13">
    <location>
        <begin position="129"/>
        <end position="559"/>
    </location>
</feature>
<keyword evidence="10 12" id="KW-0057">Aromatic amino acid biosynthesis</keyword>
<organism evidence="14 15">
    <name type="scientific">Gossypium raimondii</name>
    <name type="common">Peruvian cotton</name>
    <name type="synonym">Gossypium klotzschianum subsp. raimondii</name>
    <dbReference type="NCBI Taxonomy" id="29730"/>
    <lineage>
        <taxon>Eukaryota</taxon>
        <taxon>Viridiplantae</taxon>
        <taxon>Streptophyta</taxon>
        <taxon>Embryophyta</taxon>
        <taxon>Tracheophyta</taxon>
        <taxon>Spermatophyta</taxon>
        <taxon>Magnoliopsida</taxon>
        <taxon>eudicotyledons</taxon>
        <taxon>Gunneridae</taxon>
        <taxon>Pentapetalae</taxon>
        <taxon>rosids</taxon>
        <taxon>malvids</taxon>
        <taxon>Malvales</taxon>
        <taxon>Malvaceae</taxon>
        <taxon>Malvoideae</taxon>
        <taxon>Gossypium</taxon>
    </lineage>
</organism>
<gene>
    <name evidence="14" type="ORF">Gorai_021372</name>
</gene>
<dbReference type="InterPro" id="IPR001986">
    <property type="entry name" value="Enolpyruvate_Tfrase_dom"/>
</dbReference>
<evidence type="ECO:0000256" key="7">
    <source>
        <dbReference type="ARBA" id="ARBA00022640"/>
    </source>
</evidence>
<dbReference type="UniPathway" id="UPA00053">
    <property type="reaction ID" value="UER00089"/>
</dbReference>
<evidence type="ECO:0000313" key="15">
    <source>
        <dbReference type="Proteomes" id="UP000593578"/>
    </source>
</evidence>
<dbReference type="GO" id="GO:0009507">
    <property type="term" value="C:chloroplast"/>
    <property type="evidence" value="ECO:0007669"/>
    <property type="project" value="UniProtKB-SubCell"/>
</dbReference>
<comment type="subcellular location">
    <subcellularLocation>
        <location evidence="2">Plastid</location>
        <location evidence="2">Chloroplast</location>
    </subcellularLocation>
</comment>
<evidence type="ECO:0000256" key="12">
    <source>
        <dbReference type="RuleBase" id="RU004164"/>
    </source>
</evidence>
<evidence type="ECO:0000256" key="4">
    <source>
        <dbReference type="ARBA" id="ARBA00009948"/>
    </source>
</evidence>
<dbReference type="CDD" id="cd01556">
    <property type="entry name" value="EPSP_synthase"/>
    <property type="match status" value="1"/>
</dbReference>
<dbReference type="FunFam" id="3.65.10.10:FF:000004">
    <property type="entry name" value="3-phosphoshikimate 1-carboxyvinyltransferase"/>
    <property type="match status" value="1"/>
</dbReference>
<evidence type="ECO:0000256" key="8">
    <source>
        <dbReference type="ARBA" id="ARBA00022679"/>
    </source>
</evidence>
<evidence type="ECO:0000313" key="14">
    <source>
        <dbReference type="EMBL" id="MBA0579107.1"/>
    </source>
</evidence>
<accession>A0A7J8NQ49</accession>
<dbReference type="GO" id="GO:0009423">
    <property type="term" value="P:chorismate biosynthetic process"/>
    <property type="evidence" value="ECO:0007669"/>
    <property type="project" value="UniProtKB-UniRule"/>
</dbReference>
<dbReference type="PROSITE" id="PS00104">
    <property type="entry name" value="EPSP_SYNTHASE_1"/>
    <property type="match status" value="1"/>
</dbReference>
<dbReference type="AlphaFoldDB" id="A0A7J8NQ49"/>
<name>A0A7J8NQ49_GOSRA</name>
<sequence length="565" mass="60400">LVVVWVTPFIESSQQPQRLLIPPFRETKGTKVSVIFVSDKLEREMALIRKIYDGTPRTCVLANVSKPQNPKSVYSVPFRSNLKGSFSCSCGLVLKSNGKLGTVKVGSFKVSASMATAEKPSRASEIVLQPINEISGTVKLPGSKSLSNRILLLAALSEGTTVVDNLLNSDDVHHMLVALGKLGLHVEHDSEKKRAIVQGCGGHFPVGKGEGQEIELSLGNAGTAMRPLTAAVTAAGGNSSYILDGVPRMRERPIGDLVTGLKQLGADVECPLGTNCPPVHINGKGGLPGGKVKLSGSISSQYLTALLMAAPLALGDVEIEIIDKLISIPYVEMTIKLMERFGVTVEHTDSWDRFLIKGGQKYKSPGNAYVEGDASSASYFLAGAAVTGGTVTVEGCGTSSLQGDVKFAEVLEKMGAKVTWTENSVTVTGPPRNPSGRKHLCAIDVNMNKMPDVAMTLAVVALYADGPTAIRDVASWRVKETERMIAICTELRKLGATVEEGLDYCVITPPEKLNVTAVDTYDDHRMAMAFSLAACGEVPVTIKDPGCTRKTFPDYFEVLERVTKH</sequence>
<dbReference type="GO" id="GO:0008652">
    <property type="term" value="P:amino acid biosynthetic process"/>
    <property type="evidence" value="ECO:0007669"/>
    <property type="project" value="UniProtKB-KW"/>
</dbReference>
<comment type="function">
    <text evidence="1">Catalyzes the transfer of the enolpyruvyl moiety of phosphoenolpyruvate (PEP) to the 5-hydroxyl of shikimate-3-phosphate (S3P) to produce enolpyruvyl shikimate-3-phosphate and inorganic phosphate.</text>
</comment>
<evidence type="ECO:0000256" key="9">
    <source>
        <dbReference type="ARBA" id="ARBA00022946"/>
    </source>
</evidence>
<dbReference type="InterPro" id="IPR013792">
    <property type="entry name" value="RNA3'P_cycl/enolpyr_Trfase_a/b"/>
</dbReference>
<dbReference type="Proteomes" id="UP000593578">
    <property type="component" value="Unassembled WGS sequence"/>
</dbReference>
<comment type="caution">
    <text evidence="14">The sequence shown here is derived from an EMBL/GenBank/DDBJ whole genome shotgun (WGS) entry which is preliminary data.</text>
</comment>
<dbReference type="PROSITE" id="PS00885">
    <property type="entry name" value="EPSP_SYNTHASE_2"/>
    <property type="match status" value="1"/>
</dbReference>
<dbReference type="PANTHER" id="PTHR21090">
    <property type="entry name" value="AROM/DEHYDROQUINATE SYNTHASE"/>
    <property type="match status" value="1"/>
</dbReference>
<dbReference type="HAMAP" id="MF_00210">
    <property type="entry name" value="EPSP_synth"/>
    <property type="match status" value="1"/>
</dbReference>
<dbReference type="GO" id="GO:0003866">
    <property type="term" value="F:3-phosphoshikimate 1-carboxyvinyltransferase activity"/>
    <property type="evidence" value="ECO:0007669"/>
    <property type="project" value="UniProtKB-UniRule"/>
</dbReference>
<evidence type="ECO:0000259" key="13">
    <source>
        <dbReference type="Pfam" id="PF00275"/>
    </source>
</evidence>
<dbReference type="PANTHER" id="PTHR21090:SF5">
    <property type="entry name" value="PENTAFUNCTIONAL AROM POLYPEPTIDE"/>
    <property type="match status" value="1"/>
</dbReference>
<evidence type="ECO:0000256" key="1">
    <source>
        <dbReference type="ARBA" id="ARBA00002174"/>
    </source>
</evidence>
<dbReference type="InterPro" id="IPR023193">
    <property type="entry name" value="EPSP_synthase_CS"/>
</dbReference>
<evidence type="ECO:0000256" key="5">
    <source>
        <dbReference type="ARBA" id="ARBA00022528"/>
    </source>
</evidence>